<protein>
    <submittedName>
        <fullName evidence="3">N5,N10-methylene tetrahydromethanopterin reductase</fullName>
    </submittedName>
</protein>
<dbReference type="InterPro" id="IPR050564">
    <property type="entry name" value="F420-G6PD/mer"/>
</dbReference>
<dbReference type="GO" id="GO:0016705">
    <property type="term" value="F:oxidoreductase activity, acting on paired donors, with incorporation or reduction of molecular oxygen"/>
    <property type="evidence" value="ECO:0007669"/>
    <property type="project" value="InterPro"/>
</dbReference>
<feature type="domain" description="Luciferase-like" evidence="2">
    <location>
        <begin position="11"/>
        <end position="238"/>
    </location>
</feature>
<dbReference type="eggNOG" id="COG2141">
    <property type="taxonomic scope" value="Bacteria"/>
</dbReference>
<keyword evidence="1" id="KW-0560">Oxidoreductase</keyword>
<accession>A0A076EW42</accession>
<dbReference type="Proteomes" id="UP000028488">
    <property type="component" value="Chromosome"/>
</dbReference>
<dbReference type="AlphaFoldDB" id="A0A076EW42"/>
<dbReference type="RefSeq" id="WP_128641724.1">
    <property type="nucleotide sequence ID" value="NZ_CP008947.1"/>
</dbReference>
<dbReference type="CDD" id="cd01097">
    <property type="entry name" value="Tetrahydromethanopterin_reductase"/>
    <property type="match status" value="1"/>
</dbReference>
<dbReference type="InterPro" id="IPR036661">
    <property type="entry name" value="Luciferase-like_sf"/>
</dbReference>
<dbReference type="Gene3D" id="3.20.20.30">
    <property type="entry name" value="Luciferase-like domain"/>
    <property type="match status" value="1"/>
</dbReference>
<gene>
    <name evidence="3" type="ORF">EP51_34430</name>
</gene>
<evidence type="ECO:0000256" key="1">
    <source>
        <dbReference type="ARBA" id="ARBA00023002"/>
    </source>
</evidence>
<proteinExistence type="predicted"/>
<dbReference type="PANTHER" id="PTHR43244:SF1">
    <property type="entry name" value="5,10-METHYLENETETRAHYDROMETHANOPTERIN REDUCTASE"/>
    <property type="match status" value="1"/>
</dbReference>
<dbReference type="EMBL" id="CP008947">
    <property type="protein sequence ID" value="AII09467.1"/>
    <property type="molecule type" value="Genomic_DNA"/>
</dbReference>
<name>A0A076EW42_RHOOP</name>
<dbReference type="InterPro" id="IPR011251">
    <property type="entry name" value="Luciferase-like_dom"/>
</dbReference>
<dbReference type="Pfam" id="PF00296">
    <property type="entry name" value="Bac_luciferase"/>
    <property type="match status" value="1"/>
</dbReference>
<evidence type="ECO:0000313" key="3">
    <source>
        <dbReference type="EMBL" id="AII09467.1"/>
    </source>
</evidence>
<organism evidence="3 4">
    <name type="scientific">Rhodococcus opacus</name>
    <name type="common">Nocardia opaca</name>
    <dbReference type="NCBI Taxonomy" id="37919"/>
    <lineage>
        <taxon>Bacteria</taxon>
        <taxon>Bacillati</taxon>
        <taxon>Actinomycetota</taxon>
        <taxon>Actinomycetes</taxon>
        <taxon>Mycobacteriales</taxon>
        <taxon>Nocardiaceae</taxon>
        <taxon>Rhodococcus</taxon>
    </lineage>
</organism>
<dbReference type="SUPFAM" id="SSF51679">
    <property type="entry name" value="Bacterial luciferase-like"/>
    <property type="match status" value="1"/>
</dbReference>
<dbReference type="PANTHER" id="PTHR43244">
    <property type="match status" value="1"/>
</dbReference>
<reference evidence="3 4" key="1">
    <citation type="submission" date="2014-07" db="EMBL/GenBank/DDBJ databases">
        <title>Genome Sequence of Rhodococcus opacus Strain R7, a Biodegrader of Mono- and Polycyclic Aromatic Hydrocarbons.</title>
        <authorList>
            <person name="Di Gennaro P."/>
            <person name="Zampolli J."/>
            <person name="Presti I."/>
            <person name="Cappelletti M."/>
            <person name="D'Ursi P."/>
            <person name="Orro A."/>
            <person name="Mezzelani A."/>
            <person name="Milanesi L."/>
        </authorList>
    </citation>
    <scope>NUCLEOTIDE SEQUENCE [LARGE SCALE GENOMIC DNA]</scope>
    <source>
        <strain evidence="3 4">R7</strain>
    </source>
</reference>
<evidence type="ECO:0000313" key="4">
    <source>
        <dbReference type="Proteomes" id="UP000028488"/>
    </source>
</evidence>
<evidence type="ECO:0000259" key="2">
    <source>
        <dbReference type="Pfam" id="PF00296"/>
    </source>
</evidence>
<sequence>MTDYGRVLQFGVFVTPSVELLANTFEVAALADETGLDLIGVQDHPYQAKFLDCWSLMGTLLARTERVRVFPDVACLPLRPPAVMAKAAASLDVMSGGRFELALGAGAFWEAIGAMGGDVRTPRQAATALEEAVEVLRLMWSGERAVYSEGEHYRLAGVHPGPVPAHRIGIWLGVGGPRLLRALGRSADGWVPSSSYFPPEVLPGMHARIDAGATDAGRDPSSIVRAYNVFGQVSDTPSDKLFHGTTEQWVSQLTELAVETGMDTFVFGTDGDDLTQVRRFAADVAPAVRAAVDQHRGTGARA</sequence>